<evidence type="ECO:0000313" key="11">
    <source>
        <dbReference type="Proteomes" id="UP000094285"/>
    </source>
</evidence>
<protein>
    <recommendedName>
        <fullName evidence="7">Pre-mRNA-splicing factor SLU7</fullName>
    </recommendedName>
</protein>
<evidence type="ECO:0000256" key="7">
    <source>
        <dbReference type="RuleBase" id="RU367071"/>
    </source>
</evidence>
<name>A0A1E4SIR7_9ASCO</name>
<dbReference type="STRING" id="984487.A0A1E4SIR7"/>
<dbReference type="EMBL" id="KV453912">
    <property type="protein sequence ID" value="ODV79337.1"/>
    <property type="molecule type" value="Genomic_DNA"/>
</dbReference>
<evidence type="ECO:0000256" key="8">
    <source>
        <dbReference type="SAM" id="MobiDB-lite"/>
    </source>
</evidence>
<dbReference type="GO" id="GO:0030628">
    <property type="term" value="F:pre-mRNA 3'-splice site binding"/>
    <property type="evidence" value="ECO:0007669"/>
    <property type="project" value="UniProtKB-UniRule"/>
</dbReference>
<dbReference type="RefSeq" id="XP_020064459.1">
    <property type="nucleotide sequence ID" value="XM_020210899.1"/>
</dbReference>
<evidence type="ECO:0000256" key="5">
    <source>
        <dbReference type="ARBA" id="ARBA00023187"/>
    </source>
</evidence>
<evidence type="ECO:0000259" key="9">
    <source>
        <dbReference type="Pfam" id="PF11708"/>
    </source>
</evidence>
<feature type="compositionally biased region" description="Basic and acidic residues" evidence="8">
    <location>
        <begin position="1"/>
        <end position="18"/>
    </location>
</feature>
<dbReference type="PANTHER" id="PTHR12942:SF2">
    <property type="entry name" value="PRE-MRNA-SPLICING FACTOR SLU7"/>
    <property type="match status" value="1"/>
</dbReference>
<feature type="region of interest" description="Disordered" evidence="8">
    <location>
        <begin position="1"/>
        <end position="20"/>
    </location>
</feature>
<dbReference type="PANTHER" id="PTHR12942">
    <property type="entry name" value="STEP II SPLICING FACTOR SLU7"/>
    <property type="match status" value="1"/>
</dbReference>
<dbReference type="OrthoDB" id="249612at2759"/>
<evidence type="ECO:0000313" key="10">
    <source>
        <dbReference type="EMBL" id="ODV79337.1"/>
    </source>
</evidence>
<comment type="function">
    <text evidence="7">Involved in pre-mRNA splicing.</text>
</comment>
<dbReference type="AlphaFoldDB" id="A0A1E4SIR7"/>
<keyword evidence="6 7" id="KW-0539">Nucleus</keyword>
<keyword evidence="5 7" id="KW-0508">mRNA splicing</keyword>
<keyword evidence="4 7" id="KW-0747">Spliceosome</keyword>
<dbReference type="InterPro" id="IPR021715">
    <property type="entry name" value="Slu7_dom"/>
</dbReference>
<keyword evidence="11" id="KW-1185">Reference proteome</keyword>
<comment type="subcellular location">
    <subcellularLocation>
        <location evidence="1 7">Nucleus</location>
    </subcellularLocation>
</comment>
<keyword evidence="3 7" id="KW-0507">mRNA processing</keyword>
<feature type="region of interest" description="Disordered" evidence="8">
    <location>
        <begin position="229"/>
        <end position="252"/>
    </location>
</feature>
<evidence type="ECO:0000256" key="6">
    <source>
        <dbReference type="ARBA" id="ARBA00023242"/>
    </source>
</evidence>
<gene>
    <name evidence="10" type="ORF">CANTADRAFT_6475</name>
</gene>
<dbReference type="Pfam" id="PF11708">
    <property type="entry name" value="Slu7"/>
    <property type="match status" value="1"/>
</dbReference>
<evidence type="ECO:0000256" key="4">
    <source>
        <dbReference type="ARBA" id="ARBA00022728"/>
    </source>
</evidence>
<proteinExistence type="inferred from homology"/>
<reference evidence="11" key="1">
    <citation type="submission" date="2016-05" db="EMBL/GenBank/DDBJ databases">
        <title>Comparative genomics of biotechnologically important yeasts.</title>
        <authorList>
            <consortium name="DOE Joint Genome Institute"/>
            <person name="Riley R."/>
            <person name="Haridas S."/>
            <person name="Wolfe K.H."/>
            <person name="Lopes M.R."/>
            <person name="Hittinger C.T."/>
            <person name="Goker M."/>
            <person name="Salamov A."/>
            <person name="Wisecaver J."/>
            <person name="Long T.M."/>
            <person name="Aerts A.L."/>
            <person name="Barry K."/>
            <person name="Choi C."/>
            <person name="Clum A."/>
            <person name="Coughlan A.Y."/>
            <person name="Deshpande S."/>
            <person name="Douglass A.P."/>
            <person name="Hanson S.J."/>
            <person name="Klenk H.-P."/>
            <person name="Labutti K."/>
            <person name="Lapidus A."/>
            <person name="Lindquist E."/>
            <person name="Lipzen A."/>
            <person name="Meier-Kolthoff J.P."/>
            <person name="Ohm R.A."/>
            <person name="Otillar R.P."/>
            <person name="Pangilinan J."/>
            <person name="Peng Y."/>
            <person name="Rokas A."/>
            <person name="Rosa C.A."/>
            <person name="Scheuner C."/>
            <person name="Sibirny A.A."/>
            <person name="Slot J.C."/>
            <person name="Stielow J.B."/>
            <person name="Sun H."/>
            <person name="Kurtzman C.P."/>
            <person name="Blackwell M."/>
            <person name="Grigoriev I.V."/>
            <person name="Jeffries T.W."/>
        </authorList>
    </citation>
    <scope>NUCLEOTIDE SEQUENCE [LARGE SCALE GENOMIC DNA]</scope>
    <source>
        <strain evidence="11">NRRL Y-17324</strain>
    </source>
</reference>
<organism evidence="10 11">
    <name type="scientific">Suhomyces tanzawaensis NRRL Y-17324</name>
    <dbReference type="NCBI Taxonomy" id="984487"/>
    <lineage>
        <taxon>Eukaryota</taxon>
        <taxon>Fungi</taxon>
        <taxon>Dikarya</taxon>
        <taxon>Ascomycota</taxon>
        <taxon>Saccharomycotina</taxon>
        <taxon>Pichiomycetes</taxon>
        <taxon>Debaryomycetaceae</taxon>
        <taxon>Suhomyces</taxon>
    </lineage>
</organism>
<comment type="similarity">
    <text evidence="2 7">Belongs to the SLU7 family.</text>
</comment>
<dbReference type="InterPro" id="IPR039974">
    <property type="entry name" value="Splicing_factor_SLU7"/>
</dbReference>
<dbReference type="GO" id="GO:0000398">
    <property type="term" value="P:mRNA splicing, via spliceosome"/>
    <property type="evidence" value="ECO:0007669"/>
    <property type="project" value="UniProtKB-UniRule"/>
</dbReference>
<evidence type="ECO:0000256" key="2">
    <source>
        <dbReference type="ARBA" id="ARBA00007203"/>
    </source>
</evidence>
<dbReference type="Proteomes" id="UP000094285">
    <property type="component" value="Unassembled WGS sequence"/>
</dbReference>
<evidence type="ECO:0000256" key="3">
    <source>
        <dbReference type="ARBA" id="ARBA00022664"/>
    </source>
</evidence>
<sequence>MQNGDDRPQHPSELKKGEVNPYIPKYIAAKPWYQGGTTDKEDDYLAHQRKNPEEIIDYSEAKAGQGIQDEFDGNGEVRVKKNEDYVSKRDRWYGYELKQWESVLANWEDMNRKRRKKQQQKGGESYDSDDTDYELELVELGLDRKDLRTSIKEDPLEQTIRDRQDVPSYIYNITSNPGNKIRIEYDPKSRLAKDLTKGFLNDDTEFVRKQADDGISLTEVQRFAWEEDNKKKKQARADVGGGDEVPEANPDFNVEASPTLMMLKAKQHKDNLLMEASLKKQALKDKYGIANAPERSLVKEIGIDQTPISDNDHNGLKRTIYAEDKYDLNHTAVFGSYYEDGKWGYKCCRQTIRNVFCNKNE</sequence>
<accession>A0A1E4SIR7</accession>
<dbReference type="GO" id="GO:0005681">
    <property type="term" value="C:spliceosomal complex"/>
    <property type="evidence" value="ECO:0007669"/>
    <property type="project" value="UniProtKB-UniRule"/>
</dbReference>
<evidence type="ECO:0000256" key="1">
    <source>
        <dbReference type="ARBA" id="ARBA00004123"/>
    </source>
</evidence>
<feature type="domain" description="Pre-mRNA-splicing factor SLU7" evidence="9">
    <location>
        <begin position="84"/>
        <end position="336"/>
    </location>
</feature>
<comment type="subunit">
    <text evidence="7">Associated with the spliceosome.</text>
</comment>
<dbReference type="GeneID" id="30985035"/>